<feature type="compositionally biased region" description="Polar residues" evidence="4">
    <location>
        <begin position="1"/>
        <end position="14"/>
    </location>
</feature>
<gene>
    <name evidence="6" type="ORF">HII31_13415</name>
</gene>
<dbReference type="EMBL" id="JABCIY010000342">
    <property type="protein sequence ID" value="KAF7185140.1"/>
    <property type="molecule type" value="Genomic_DNA"/>
</dbReference>
<dbReference type="SMART" id="SM00906">
    <property type="entry name" value="Fungal_trans"/>
    <property type="match status" value="1"/>
</dbReference>
<evidence type="ECO:0000256" key="3">
    <source>
        <dbReference type="ARBA" id="ARBA00023242"/>
    </source>
</evidence>
<dbReference type="PANTHER" id="PTHR47424:SF6">
    <property type="entry name" value="PROLINE UTILIZATION TRANS-ACTIVATOR"/>
    <property type="match status" value="1"/>
</dbReference>
<proteinExistence type="predicted"/>
<feature type="domain" description="Xylanolytic transcriptional activator regulatory" evidence="5">
    <location>
        <begin position="234"/>
        <end position="307"/>
    </location>
</feature>
<accession>A0A8H6VBH8</accession>
<dbReference type="PANTHER" id="PTHR47424">
    <property type="entry name" value="REGULATORY PROTEIN GAL4"/>
    <property type="match status" value="1"/>
</dbReference>
<dbReference type="InterPro" id="IPR051127">
    <property type="entry name" value="Fungal_SecMet_Regulators"/>
</dbReference>
<keyword evidence="1" id="KW-0805">Transcription regulation</keyword>
<dbReference type="OrthoDB" id="5464at2759"/>
<keyword evidence="7" id="KW-1185">Reference proteome</keyword>
<dbReference type="CDD" id="cd12148">
    <property type="entry name" value="fungal_TF_MHR"/>
    <property type="match status" value="1"/>
</dbReference>
<name>A0A8H6VBH8_9PEZI</name>
<dbReference type="GO" id="GO:0003677">
    <property type="term" value="F:DNA binding"/>
    <property type="evidence" value="ECO:0007669"/>
    <property type="project" value="InterPro"/>
</dbReference>
<dbReference type="GO" id="GO:0006351">
    <property type="term" value="P:DNA-templated transcription"/>
    <property type="evidence" value="ECO:0007669"/>
    <property type="project" value="InterPro"/>
</dbReference>
<keyword evidence="2" id="KW-0804">Transcription</keyword>
<evidence type="ECO:0000313" key="7">
    <source>
        <dbReference type="Proteomes" id="UP000660729"/>
    </source>
</evidence>
<reference evidence="6" key="1">
    <citation type="submission" date="2020-04" db="EMBL/GenBank/DDBJ databases">
        <title>Draft genome resource of the tomato pathogen Pseudocercospora fuligena.</title>
        <authorList>
            <person name="Zaccaron A."/>
        </authorList>
    </citation>
    <scope>NUCLEOTIDE SEQUENCE</scope>
    <source>
        <strain evidence="6">PF001</strain>
    </source>
</reference>
<dbReference type="Proteomes" id="UP000660729">
    <property type="component" value="Unassembled WGS sequence"/>
</dbReference>
<dbReference type="GO" id="GO:0008270">
    <property type="term" value="F:zinc ion binding"/>
    <property type="evidence" value="ECO:0007669"/>
    <property type="project" value="InterPro"/>
</dbReference>
<evidence type="ECO:0000256" key="1">
    <source>
        <dbReference type="ARBA" id="ARBA00023015"/>
    </source>
</evidence>
<sequence length="449" mass="49590">MSTVTNAHPGQNLESGPAFDSHMPGPSQVDSDEHDPNPLVTDSPNYLKDLAGRELYLGTSSNWAFARKVLTMLHDKSAGGRLPQEQLHFDGTAYALKWNGYRDANADAIASINLPSADFAVFLINAVKFHCGQLLHLFDESSFMQKFAQFHESRMDPSLCAGLWYSHYCIILALGTMLIARDGESQTIPGEQLFIKGMMALPDLAFSEEDPVETIEILCCAALYLQCCDRRRQSYHLIGQALRLAIVEGIHTAMQDRTCTLAVAERCRAVWWTVFCLDCHASALMGGPLAIEIREIDAKLPHMSGMSHRRAALTAYVALMKVLWHILKTWRYSLQGVRAPSSAPASVRDPGYTTIAIQLFATKARTCVSAAQQSITVIKALKDQYLLECTLPFDMEAVWSAAVVLLTAEASSIAVPTDWAQYRSATTAILDRMAKSGNRVAELRRTRSS</sequence>
<dbReference type="Pfam" id="PF04082">
    <property type="entry name" value="Fungal_trans"/>
    <property type="match status" value="1"/>
</dbReference>
<organism evidence="6 7">
    <name type="scientific">Pseudocercospora fuligena</name>
    <dbReference type="NCBI Taxonomy" id="685502"/>
    <lineage>
        <taxon>Eukaryota</taxon>
        <taxon>Fungi</taxon>
        <taxon>Dikarya</taxon>
        <taxon>Ascomycota</taxon>
        <taxon>Pezizomycotina</taxon>
        <taxon>Dothideomycetes</taxon>
        <taxon>Dothideomycetidae</taxon>
        <taxon>Mycosphaerellales</taxon>
        <taxon>Mycosphaerellaceae</taxon>
        <taxon>Pseudocercospora</taxon>
    </lineage>
</organism>
<feature type="region of interest" description="Disordered" evidence="4">
    <location>
        <begin position="1"/>
        <end position="43"/>
    </location>
</feature>
<dbReference type="AlphaFoldDB" id="A0A8H6VBH8"/>
<evidence type="ECO:0000313" key="6">
    <source>
        <dbReference type="EMBL" id="KAF7185140.1"/>
    </source>
</evidence>
<evidence type="ECO:0000256" key="4">
    <source>
        <dbReference type="SAM" id="MobiDB-lite"/>
    </source>
</evidence>
<protein>
    <submittedName>
        <fullName evidence="6">Putative transcriptional regulatory protein C3C7.04</fullName>
    </submittedName>
</protein>
<comment type="caution">
    <text evidence="6">The sequence shown here is derived from an EMBL/GenBank/DDBJ whole genome shotgun (WGS) entry which is preliminary data.</text>
</comment>
<keyword evidence="3" id="KW-0539">Nucleus</keyword>
<evidence type="ECO:0000259" key="5">
    <source>
        <dbReference type="SMART" id="SM00906"/>
    </source>
</evidence>
<dbReference type="InterPro" id="IPR007219">
    <property type="entry name" value="XnlR_reg_dom"/>
</dbReference>
<evidence type="ECO:0000256" key="2">
    <source>
        <dbReference type="ARBA" id="ARBA00023163"/>
    </source>
</evidence>